<dbReference type="InterPro" id="IPR019786">
    <property type="entry name" value="Zinc_finger_PHD-type_CS"/>
</dbReference>
<feature type="compositionally biased region" description="Polar residues" evidence="6">
    <location>
        <begin position="582"/>
        <end position="592"/>
    </location>
</feature>
<dbReference type="CDD" id="cd15492">
    <property type="entry name" value="PHD_BRPF_JADE_like"/>
    <property type="match status" value="1"/>
</dbReference>
<accession>A0A015KIR0</accession>
<dbReference type="Pfam" id="PF13831">
    <property type="entry name" value="PHD_2"/>
    <property type="match status" value="1"/>
</dbReference>
<comment type="caution">
    <text evidence="9">The sequence shown here is derived from an EMBL/GenBank/DDBJ whole genome shotgun (WGS) entry which is preliminary data.</text>
</comment>
<dbReference type="GO" id="GO:0006357">
    <property type="term" value="P:regulation of transcription by RNA polymerase II"/>
    <property type="evidence" value="ECO:0007669"/>
    <property type="project" value="TreeGrafter"/>
</dbReference>
<feature type="compositionally biased region" description="Basic residues" evidence="6">
    <location>
        <begin position="1"/>
        <end position="12"/>
    </location>
</feature>
<feature type="compositionally biased region" description="Low complexity" evidence="6">
    <location>
        <begin position="631"/>
        <end position="646"/>
    </location>
</feature>
<feature type="compositionally biased region" description="Basic residues" evidence="6">
    <location>
        <begin position="701"/>
        <end position="716"/>
    </location>
</feature>
<dbReference type="EMBL" id="JEMT01026380">
    <property type="protein sequence ID" value="EXX59531.1"/>
    <property type="molecule type" value="Genomic_DNA"/>
</dbReference>
<feature type="compositionally biased region" description="Polar residues" evidence="6">
    <location>
        <begin position="33"/>
        <end position="65"/>
    </location>
</feature>
<dbReference type="Gene3D" id="3.30.40.10">
    <property type="entry name" value="Zinc/RING finger domain, C3HC4 (zinc finger)"/>
    <property type="match status" value="3"/>
</dbReference>
<feature type="region of interest" description="Disordered" evidence="6">
    <location>
        <begin position="825"/>
        <end position="902"/>
    </location>
</feature>
<feature type="compositionally biased region" description="Polar residues" evidence="6">
    <location>
        <begin position="661"/>
        <end position="688"/>
    </location>
</feature>
<feature type="coiled-coil region" evidence="5">
    <location>
        <begin position="361"/>
        <end position="388"/>
    </location>
</feature>
<name>A0A015KIR0_RHIIW</name>
<evidence type="ECO:0000313" key="10">
    <source>
        <dbReference type="Proteomes" id="UP000022910"/>
    </source>
</evidence>
<feature type="region of interest" description="Disordered" evidence="6">
    <location>
        <begin position="1"/>
        <end position="95"/>
    </location>
</feature>
<feature type="compositionally biased region" description="Basic residues" evidence="6">
    <location>
        <begin position="647"/>
        <end position="656"/>
    </location>
</feature>
<keyword evidence="3" id="KW-0862">Zinc</keyword>
<feature type="compositionally biased region" description="Polar residues" evidence="6">
    <location>
        <begin position="722"/>
        <end position="745"/>
    </location>
</feature>
<keyword evidence="10" id="KW-1185">Reference proteome</keyword>
<keyword evidence="1" id="KW-0479">Metal-binding</keyword>
<feature type="domain" description="PHD-type" evidence="7">
    <location>
        <begin position="107"/>
        <end position="161"/>
    </location>
</feature>
<evidence type="ECO:0000256" key="1">
    <source>
        <dbReference type="ARBA" id="ARBA00022723"/>
    </source>
</evidence>
<evidence type="ECO:0000256" key="4">
    <source>
        <dbReference type="PROSITE-ProRule" id="PRU00146"/>
    </source>
</evidence>
<dbReference type="STRING" id="1432141.A0A015KIR0"/>
<feature type="compositionally biased region" description="Basic residues" evidence="6">
    <location>
        <begin position="782"/>
        <end position="793"/>
    </location>
</feature>
<dbReference type="PANTHER" id="PTHR13793">
    <property type="entry name" value="PHD FINGER PROTEINS"/>
    <property type="match status" value="1"/>
</dbReference>
<evidence type="ECO:0000256" key="2">
    <source>
        <dbReference type="ARBA" id="ARBA00022771"/>
    </source>
</evidence>
<feature type="compositionally biased region" description="Basic residues" evidence="6">
    <location>
        <begin position="488"/>
        <end position="505"/>
    </location>
</feature>
<dbReference type="OrthoDB" id="20839at2759"/>
<feature type="domain" description="PHD-type" evidence="7">
    <location>
        <begin position="1291"/>
        <end position="1370"/>
    </location>
</feature>
<organism evidence="9 10">
    <name type="scientific">Rhizophagus irregularis (strain DAOM 197198w)</name>
    <name type="common">Glomus intraradices</name>
    <dbReference type="NCBI Taxonomy" id="1432141"/>
    <lineage>
        <taxon>Eukaryota</taxon>
        <taxon>Fungi</taxon>
        <taxon>Fungi incertae sedis</taxon>
        <taxon>Mucoromycota</taxon>
        <taxon>Glomeromycotina</taxon>
        <taxon>Glomeromycetes</taxon>
        <taxon>Glomerales</taxon>
        <taxon>Glomeraceae</taxon>
        <taxon>Rhizophagus</taxon>
    </lineage>
</organism>
<sequence>MASQRGRRTTRRAAHDPDFEYGMGPSSSEHEINGSSQNTVVSEQNDSDSSYHENTPTPLNNTGEENVNGDREEVVAGQEGEQSSSEENETDQSPRARWLRKWKRSDPGLCCVCLDEDATKDNVLVYCDGKECDVVVHQECYGITTLPKKEDPWYCDRCLALPSDAVRCVLCPNKNGAFRKIRASDEAGEPMVWVHILCAFWMPGMHIGSAADLRDIQVVNVDPKNWGKKCHVCNSEEGAAIHCDAGQCKNWVHATCAVAYGLTEYVDEENISDPYFIYCKQHGPNDHPRQNKIEKWIRMRDDFLADECLKRSDERNTQLQGGFPGQNLREIFEDAYAGYTAQREVRITDARRRIVQQASKHNGLIDAKEKAEKNVRDFKAKIPNARGENTILRNYLEKFNEAILSLVPHMRNIQVETHDESSNYTKIETLMESMAIKNNIVWSKEIKRIAKSIKVKQLNTNEMRSLNLKSVVSALAKAAKEEKEKARRGGRRNGVKSRGRPKTPSKGKEKIVLNQEEIPEGEDYDGQQTPKRTTRSRAASIKGKEKSVEDEGDSQKSDLSNENSIKSQQLRKVPRLRIVGLESQQITENAIESETPKRKRAELPSQDQLPDITNEVQAGSSKRKRVQENLSTTSTNTTEAESISSKKNVKRNKRKRVEYVQSVQSESTSNVDEQTQAVVSNNNDQVSASIPADEVVQSTPSKRKYKKSRKSVNKGKKVNEQAPASSDTNQVEVSETIQDDSPSSTSARAKRSTKKVKRSTKSNETADDVSKTNDANTTSSKKSSKRTSTKNKTKNTSESKVHTKAKLRPIAPKTSEITNVLNVEEKSEGSTFPVVLSKPKNDATNIPENNDTEDGEYTPKDVATTTSTHGDVSDVNTATFDQSSQGKVNKAENNDEDSSNIRSGGVIGISTLLNPIEDTPSSTSTVYDSFLHYTVNASTTNQSYFNGNGNGNLYQTSTPSNNNVPNTNIGYSSITAPITTSFQRSYFLAESSSNQTPFRAPLSESGASTFQGSYNAASQGSTRYPYTTLNQGNATTYTRTFGSVTNQGGTSTFVASSYAQINQNNPTMFTNSYSNVNENRTSTTFTNLTNTGSVPAINASNLGGLGVLLSAAEMVESPKTTSFSVQKNNNNEVKNESTTEPSQNKSQIPDKAAVTTTFYDNGKVCTNTTEGVASPYQTGSVNFLSFTGPSPYPNTNTTATAQDDSAVAETSSELSKENDTQNVETVNAQDESTNDEPVQDTANSEELMSEQSTATKPKRKRVGGIKKKAGRKPKAKLTEEEAAQFRAPIPQPTCTICRLVIPPANDQPSATYITPQRARESMLLKGRDKVNRMVRCGYCSKWYHLACMVPPRRTMPTGGYVWRCAECDHPSSSTSESPAEHSGSGEAPSVPTIPTKKWNLRSATR</sequence>
<gene>
    <name evidence="9" type="ORF">RirG_188230</name>
</gene>
<evidence type="ECO:0000256" key="3">
    <source>
        <dbReference type="ARBA" id="ARBA00022833"/>
    </source>
</evidence>
<feature type="compositionally biased region" description="Basic and acidic residues" evidence="6">
    <location>
        <begin position="542"/>
        <end position="556"/>
    </location>
</feature>
<dbReference type="PROSITE" id="PS50016">
    <property type="entry name" value="ZF_PHD_2"/>
    <property type="match status" value="2"/>
</dbReference>
<feature type="compositionally biased region" description="Low complexity" evidence="6">
    <location>
        <begin position="772"/>
        <end position="781"/>
    </location>
</feature>
<evidence type="ECO:0000313" key="9">
    <source>
        <dbReference type="EMBL" id="EXX59531.1"/>
    </source>
</evidence>
<evidence type="ECO:0000259" key="8">
    <source>
        <dbReference type="PROSITE" id="PS51805"/>
    </source>
</evidence>
<evidence type="ECO:0000259" key="7">
    <source>
        <dbReference type="PROSITE" id="PS50016"/>
    </source>
</evidence>
<dbReference type="SUPFAM" id="SSF57903">
    <property type="entry name" value="FYVE/PHD zinc finger"/>
    <property type="match status" value="2"/>
</dbReference>
<dbReference type="InterPro" id="IPR001965">
    <property type="entry name" value="Znf_PHD"/>
</dbReference>
<dbReference type="Proteomes" id="UP000022910">
    <property type="component" value="Unassembled WGS sequence"/>
</dbReference>
<feature type="compositionally biased region" description="Polar residues" evidence="6">
    <location>
        <begin position="1220"/>
        <end position="1231"/>
    </location>
</feature>
<feature type="compositionally biased region" description="Polar residues" evidence="6">
    <location>
        <begin position="1192"/>
        <end position="1213"/>
    </location>
</feature>
<dbReference type="HOGENOM" id="CLU_254051_0_0_1"/>
<feature type="compositionally biased region" description="Basic residues" evidence="6">
    <location>
        <begin position="1256"/>
        <end position="1275"/>
    </location>
</feature>
<dbReference type="GO" id="GO:0008270">
    <property type="term" value="F:zinc ion binding"/>
    <property type="evidence" value="ECO:0007669"/>
    <property type="project" value="UniProtKB-KW"/>
</dbReference>
<dbReference type="Pfam" id="PF13832">
    <property type="entry name" value="zf-HC5HC2H_2"/>
    <property type="match status" value="1"/>
</dbReference>
<dbReference type="InterPro" id="IPR034732">
    <property type="entry name" value="EPHD"/>
</dbReference>
<feature type="compositionally biased region" description="Polar residues" evidence="6">
    <location>
        <begin position="1240"/>
        <end position="1255"/>
    </location>
</feature>
<feature type="region of interest" description="Disordered" evidence="6">
    <location>
        <begin position="1120"/>
        <end position="1150"/>
    </location>
</feature>
<feature type="domain" description="PHD-type" evidence="8">
    <location>
        <begin position="165"/>
        <end position="283"/>
    </location>
</feature>
<feature type="compositionally biased region" description="Low complexity" evidence="6">
    <location>
        <begin position="1370"/>
        <end position="1384"/>
    </location>
</feature>
<feature type="compositionally biased region" description="Polar residues" evidence="6">
    <location>
        <begin position="557"/>
        <end position="570"/>
    </location>
</feature>
<feature type="region of interest" description="Disordered" evidence="6">
    <location>
        <begin position="479"/>
        <end position="813"/>
    </location>
</feature>
<feature type="compositionally biased region" description="Basic residues" evidence="6">
    <location>
        <begin position="748"/>
        <end position="760"/>
    </location>
</feature>
<dbReference type="OMA" id="DFLADEC"/>
<proteinExistence type="predicted"/>
<keyword evidence="2 4" id="KW-0863">Zinc-finger</keyword>
<feature type="region of interest" description="Disordered" evidence="6">
    <location>
        <begin position="1192"/>
        <end position="1282"/>
    </location>
</feature>
<protein>
    <submittedName>
        <fullName evidence="9">Nto1p</fullName>
    </submittedName>
</protein>
<evidence type="ECO:0000256" key="5">
    <source>
        <dbReference type="SAM" id="Coils"/>
    </source>
</evidence>
<dbReference type="PROSITE" id="PS01359">
    <property type="entry name" value="ZF_PHD_1"/>
    <property type="match status" value="2"/>
</dbReference>
<evidence type="ECO:0000256" key="6">
    <source>
        <dbReference type="SAM" id="MobiDB-lite"/>
    </source>
</evidence>
<dbReference type="Pfam" id="PF00628">
    <property type="entry name" value="PHD"/>
    <property type="match status" value="1"/>
</dbReference>
<dbReference type="InterPro" id="IPR011011">
    <property type="entry name" value="Znf_FYVE_PHD"/>
</dbReference>
<dbReference type="SMART" id="SM00249">
    <property type="entry name" value="PHD"/>
    <property type="match status" value="3"/>
</dbReference>
<feature type="compositionally biased region" description="Low complexity" evidence="6">
    <location>
        <begin position="1124"/>
        <end position="1139"/>
    </location>
</feature>
<feature type="compositionally biased region" description="Polar residues" evidence="6">
    <location>
        <begin position="863"/>
        <end position="887"/>
    </location>
</feature>
<dbReference type="InterPro" id="IPR013083">
    <property type="entry name" value="Znf_RING/FYVE/PHD"/>
</dbReference>
<dbReference type="PANTHER" id="PTHR13793:SF150">
    <property type="entry name" value="PHD FINGER PROTEIN 14"/>
    <property type="match status" value="1"/>
</dbReference>
<dbReference type="InterPro" id="IPR050701">
    <property type="entry name" value="Histone_Mod_Regulator"/>
</dbReference>
<keyword evidence="5" id="KW-0175">Coiled coil</keyword>
<dbReference type="InterPro" id="IPR019787">
    <property type="entry name" value="Znf_PHD-finger"/>
</dbReference>
<dbReference type="PROSITE" id="PS51805">
    <property type="entry name" value="EPHD"/>
    <property type="match status" value="1"/>
</dbReference>
<feature type="region of interest" description="Disordered" evidence="6">
    <location>
        <begin position="1369"/>
        <end position="1405"/>
    </location>
</feature>
<reference evidence="9 10" key="1">
    <citation type="submission" date="2014-02" db="EMBL/GenBank/DDBJ databases">
        <title>Single nucleus genome sequencing reveals high similarity among nuclei of an endomycorrhizal fungus.</title>
        <authorList>
            <person name="Lin K."/>
            <person name="Geurts R."/>
            <person name="Zhang Z."/>
            <person name="Limpens E."/>
            <person name="Saunders D.G."/>
            <person name="Mu D."/>
            <person name="Pang E."/>
            <person name="Cao H."/>
            <person name="Cha H."/>
            <person name="Lin T."/>
            <person name="Zhou Q."/>
            <person name="Shang Y."/>
            <person name="Li Y."/>
            <person name="Ivanov S."/>
            <person name="Sharma T."/>
            <person name="Velzen R.V."/>
            <person name="Ruijter N.D."/>
            <person name="Aanen D.K."/>
            <person name="Win J."/>
            <person name="Kamoun S."/>
            <person name="Bisseling T."/>
            <person name="Huang S."/>
        </authorList>
    </citation>
    <scope>NUCLEOTIDE SEQUENCE [LARGE SCALE GENOMIC DNA]</scope>
    <source>
        <strain evidence="10">DAOM197198w</strain>
    </source>
</reference>